<dbReference type="InterPro" id="IPR023561">
    <property type="entry name" value="Carbonic_anhydrase_a-class"/>
</dbReference>
<evidence type="ECO:0000256" key="4">
    <source>
        <dbReference type="ARBA" id="ARBA00022833"/>
    </source>
</evidence>
<comment type="similarity">
    <text evidence="1">Belongs to the alpha-carbonic anhydrase family.</text>
</comment>
<keyword evidence="4" id="KW-0862">Zinc</keyword>
<keyword evidence="3" id="KW-0479">Metal-binding</keyword>
<feature type="signal peptide" evidence="7">
    <location>
        <begin position="1"/>
        <end position="25"/>
    </location>
</feature>
<evidence type="ECO:0000256" key="6">
    <source>
        <dbReference type="ARBA" id="ARBA00048348"/>
    </source>
</evidence>
<dbReference type="InterPro" id="IPR041891">
    <property type="entry name" value="Alpha_CA_prokaryot-like"/>
</dbReference>
<dbReference type="Gene3D" id="3.10.200.10">
    <property type="entry name" value="Alpha carbonic anhydrase"/>
    <property type="match status" value="1"/>
</dbReference>
<protein>
    <recommendedName>
        <fullName evidence="2">carbonic anhydrase</fullName>
        <ecNumber evidence="2">4.2.1.1</ecNumber>
    </recommendedName>
</protein>
<evidence type="ECO:0000259" key="8">
    <source>
        <dbReference type="PROSITE" id="PS51144"/>
    </source>
</evidence>
<dbReference type="PROSITE" id="PS51257">
    <property type="entry name" value="PROKAR_LIPOPROTEIN"/>
    <property type="match status" value="1"/>
</dbReference>
<evidence type="ECO:0000313" key="10">
    <source>
        <dbReference type="Proteomes" id="UP001293718"/>
    </source>
</evidence>
<name>A0ABU5IM70_9BURK</name>
<proteinExistence type="inferred from homology"/>
<dbReference type="Proteomes" id="UP001293718">
    <property type="component" value="Unassembled WGS sequence"/>
</dbReference>
<dbReference type="InterPro" id="IPR036398">
    <property type="entry name" value="CA_dom_sf"/>
</dbReference>
<dbReference type="PANTHER" id="PTHR18952">
    <property type="entry name" value="CARBONIC ANHYDRASE"/>
    <property type="match status" value="1"/>
</dbReference>
<evidence type="ECO:0000256" key="2">
    <source>
        <dbReference type="ARBA" id="ARBA00012925"/>
    </source>
</evidence>
<evidence type="ECO:0000313" key="9">
    <source>
        <dbReference type="EMBL" id="MDZ5459961.1"/>
    </source>
</evidence>
<dbReference type="InterPro" id="IPR001148">
    <property type="entry name" value="CA_dom"/>
</dbReference>
<evidence type="ECO:0000256" key="7">
    <source>
        <dbReference type="SAM" id="SignalP"/>
    </source>
</evidence>
<evidence type="ECO:0000256" key="5">
    <source>
        <dbReference type="ARBA" id="ARBA00023239"/>
    </source>
</evidence>
<sequence>MPTPTRSLSLLALAGALYACGAAHAGDHAHWEYKGHAGATHWAELDKAFETCKLGSEQSPIDIRAAKKSGELPAIGFGYTAGDAEVVNNGHTIQVNLPAGGMVKLASGDYKLLQFHFHTPSEEKVNGHAYPLVAHMVHKNDAGELAVVGVLFREGKENAALAKVFAAMPKEEGGKAALDGGFDPAALLPKTQTYWSFKGSLTTPPCSEGVKWQVLQTPVELSKAQLATFRKLYPMNARPVQPLNGRIVLTAGG</sequence>
<dbReference type="EC" id="4.2.1.1" evidence="2"/>
<dbReference type="CDD" id="cd03124">
    <property type="entry name" value="alpha_CA_prokaryotic_like"/>
    <property type="match status" value="1"/>
</dbReference>
<dbReference type="RefSeq" id="WP_322467560.1">
    <property type="nucleotide sequence ID" value="NZ_JAXOJX010000054.1"/>
</dbReference>
<dbReference type="Pfam" id="PF00194">
    <property type="entry name" value="Carb_anhydrase"/>
    <property type="match status" value="1"/>
</dbReference>
<dbReference type="EMBL" id="JAXOJX010000054">
    <property type="protein sequence ID" value="MDZ5459961.1"/>
    <property type="molecule type" value="Genomic_DNA"/>
</dbReference>
<feature type="chain" id="PRO_5047063353" description="carbonic anhydrase" evidence="7">
    <location>
        <begin position="26"/>
        <end position="253"/>
    </location>
</feature>
<organism evidence="9 10">
    <name type="scientific">Azohydromonas lata</name>
    <dbReference type="NCBI Taxonomy" id="45677"/>
    <lineage>
        <taxon>Bacteria</taxon>
        <taxon>Pseudomonadati</taxon>
        <taxon>Pseudomonadota</taxon>
        <taxon>Betaproteobacteria</taxon>
        <taxon>Burkholderiales</taxon>
        <taxon>Sphaerotilaceae</taxon>
        <taxon>Azohydromonas</taxon>
    </lineage>
</organism>
<evidence type="ECO:0000256" key="3">
    <source>
        <dbReference type="ARBA" id="ARBA00022723"/>
    </source>
</evidence>
<accession>A0ABU5IM70</accession>
<dbReference type="PANTHER" id="PTHR18952:SF265">
    <property type="entry name" value="CARBONIC ANHYDRASE"/>
    <property type="match status" value="1"/>
</dbReference>
<dbReference type="SMART" id="SM01057">
    <property type="entry name" value="Carb_anhydrase"/>
    <property type="match status" value="1"/>
</dbReference>
<keyword evidence="5" id="KW-0456">Lyase</keyword>
<feature type="domain" description="Alpha-carbonic anhydrase" evidence="8">
    <location>
        <begin position="29"/>
        <end position="252"/>
    </location>
</feature>
<dbReference type="SUPFAM" id="SSF51069">
    <property type="entry name" value="Carbonic anhydrase"/>
    <property type="match status" value="1"/>
</dbReference>
<gene>
    <name evidence="9" type="ORF">SM757_25590</name>
</gene>
<comment type="catalytic activity">
    <reaction evidence="6">
        <text>hydrogencarbonate + H(+) = CO2 + H2O</text>
        <dbReference type="Rhea" id="RHEA:10748"/>
        <dbReference type="ChEBI" id="CHEBI:15377"/>
        <dbReference type="ChEBI" id="CHEBI:15378"/>
        <dbReference type="ChEBI" id="CHEBI:16526"/>
        <dbReference type="ChEBI" id="CHEBI:17544"/>
        <dbReference type="EC" id="4.2.1.1"/>
    </reaction>
</comment>
<keyword evidence="7" id="KW-0732">Signal</keyword>
<keyword evidence="10" id="KW-1185">Reference proteome</keyword>
<comment type="caution">
    <text evidence="9">The sequence shown here is derived from an EMBL/GenBank/DDBJ whole genome shotgun (WGS) entry which is preliminary data.</text>
</comment>
<evidence type="ECO:0000256" key="1">
    <source>
        <dbReference type="ARBA" id="ARBA00010718"/>
    </source>
</evidence>
<reference evidence="9 10" key="1">
    <citation type="submission" date="2023-11" db="EMBL/GenBank/DDBJ databases">
        <title>Draft genome of Azohydromonas lata strain H1 (DSM1123), a polyhydroxyalkanoate producer.</title>
        <authorList>
            <person name="Traversa D."/>
            <person name="D'Addabbo P."/>
            <person name="Pazzani C."/>
            <person name="Manzari C."/>
            <person name="Chiara M."/>
            <person name="Scrascia M."/>
        </authorList>
    </citation>
    <scope>NUCLEOTIDE SEQUENCE [LARGE SCALE GENOMIC DNA]</scope>
    <source>
        <strain evidence="9 10">H1</strain>
    </source>
</reference>
<dbReference type="PROSITE" id="PS51144">
    <property type="entry name" value="ALPHA_CA_2"/>
    <property type="match status" value="1"/>
</dbReference>